<evidence type="ECO:0000256" key="4">
    <source>
        <dbReference type="ARBA" id="ARBA00022630"/>
    </source>
</evidence>
<keyword evidence="5" id="KW-0274">FAD</keyword>
<feature type="domain" description="FAD dependent oxidoreductase" evidence="7">
    <location>
        <begin position="10"/>
        <end position="330"/>
    </location>
</feature>
<evidence type="ECO:0000313" key="8">
    <source>
        <dbReference type="Proteomes" id="UP000694888"/>
    </source>
</evidence>
<evidence type="ECO:0000256" key="6">
    <source>
        <dbReference type="ARBA" id="ARBA00023002"/>
    </source>
</evidence>
<dbReference type="InterPro" id="IPR006076">
    <property type="entry name" value="FAD-dep_OxRdtase"/>
</dbReference>
<evidence type="ECO:0000313" key="9">
    <source>
        <dbReference type="RefSeq" id="XP_012943189.1"/>
    </source>
</evidence>
<gene>
    <name evidence="9" type="primary">LOC101845030</name>
</gene>
<name>A0ABM1A947_APLCA</name>
<dbReference type="PIRSF" id="PIRSF000189">
    <property type="entry name" value="D-aa_oxidase"/>
    <property type="match status" value="1"/>
</dbReference>
<dbReference type="SUPFAM" id="SSF54373">
    <property type="entry name" value="FAD-linked reductases, C-terminal domain"/>
    <property type="match status" value="1"/>
</dbReference>
<evidence type="ECO:0000259" key="7">
    <source>
        <dbReference type="Pfam" id="PF01266"/>
    </source>
</evidence>
<evidence type="ECO:0000256" key="5">
    <source>
        <dbReference type="ARBA" id="ARBA00022827"/>
    </source>
</evidence>
<comment type="subcellular location">
    <subcellularLocation>
        <location evidence="2">Peroxisome matrix</location>
    </subcellularLocation>
</comment>
<dbReference type="InterPro" id="IPR006181">
    <property type="entry name" value="D-amino_acid_oxidase_CS"/>
</dbReference>
<comment type="cofactor">
    <cofactor evidence="1">
        <name>FAD</name>
        <dbReference type="ChEBI" id="CHEBI:57692"/>
    </cofactor>
</comment>
<reference evidence="9" key="1">
    <citation type="submission" date="2025-08" db="UniProtKB">
        <authorList>
            <consortium name="RefSeq"/>
        </authorList>
    </citation>
    <scope>IDENTIFICATION</scope>
</reference>
<dbReference type="Gene3D" id="3.30.9.10">
    <property type="entry name" value="D-Amino Acid Oxidase, subunit A, domain 2"/>
    <property type="match status" value="1"/>
</dbReference>
<dbReference type="Gene3D" id="3.40.50.720">
    <property type="entry name" value="NAD(P)-binding Rossmann-like Domain"/>
    <property type="match status" value="1"/>
</dbReference>
<dbReference type="InterPro" id="IPR023209">
    <property type="entry name" value="DAO"/>
</dbReference>
<keyword evidence="6" id="KW-0560">Oxidoreductase</keyword>
<organism evidence="8 9">
    <name type="scientific">Aplysia californica</name>
    <name type="common">California sea hare</name>
    <dbReference type="NCBI Taxonomy" id="6500"/>
    <lineage>
        <taxon>Eukaryota</taxon>
        <taxon>Metazoa</taxon>
        <taxon>Spiralia</taxon>
        <taxon>Lophotrochozoa</taxon>
        <taxon>Mollusca</taxon>
        <taxon>Gastropoda</taxon>
        <taxon>Heterobranchia</taxon>
        <taxon>Euthyneura</taxon>
        <taxon>Tectipleura</taxon>
        <taxon>Aplysiida</taxon>
        <taxon>Aplysioidea</taxon>
        <taxon>Aplysiidae</taxon>
        <taxon>Aplysia</taxon>
    </lineage>
</organism>
<dbReference type="SUPFAM" id="SSF51971">
    <property type="entry name" value="Nucleotide-binding domain"/>
    <property type="match status" value="1"/>
</dbReference>
<dbReference type="Pfam" id="PF01266">
    <property type="entry name" value="DAO"/>
    <property type="match status" value="1"/>
</dbReference>
<dbReference type="PROSITE" id="PS00677">
    <property type="entry name" value="DAO"/>
    <property type="match status" value="1"/>
</dbReference>
<accession>A0ABM1A947</accession>
<protein>
    <submittedName>
        <fullName evidence="9">D-aspartate oxidase</fullName>
    </submittedName>
</protein>
<dbReference type="Proteomes" id="UP000694888">
    <property type="component" value="Unplaced"/>
</dbReference>
<keyword evidence="8" id="KW-1185">Reference proteome</keyword>
<dbReference type="PROSITE" id="PS51257">
    <property type="entry name" value="PROKAR_LIPOPROTEIN"/>
    <property type="match status" value="1"/>
</dbReference>
<proteinExistence type="inferred from homology"/>
<dbReference type="PANTHER" id="PTHR11530:SF11">
    <property type="entry name" value="D-ASPARTATE OXIDASE"/>
    <property type="match status" value="1"/>
</dbReference>
<dbReference type="PANTHER" id="PTHR11530">
    <property type="entry name" value="D-AMINO ACID OXIDASE"/>
    <property type="match status" value="1"/>
</dbReference>
<evidence type="ECO:0000256" key="1">
    <source>
        <dbReference type="ARBA" id="ARBA00001974"/>
    </source>
</evidence>
<comment type="similarity">
    <text evidence="3">Belongs to the DAMOX/DASOX family.</text>
</comment>
<dbReference type="GeneID" id="101845030"/>
<sequence length="354" mass="38956">MEESSRPRTVVVLGAGVSGLSCAVSIKEACPEVEVELVSETFSPHTTGDGSAGFWIPYILGDTSISLIRETCKATYDYLIDLAFDAQGPAVGVQQISGYTLFTYEEEKYELFHDLVDGYRILQPSELKKFPAAKSGYFYTSVQVNTVVFLPWLMQKFKSMGGKVRCAKVDSLKEFSGQCDVIVNCCGLGSKQLLNDQQMVPVRGQVLRVSAPWVKHFYLLKNADGNLLSYILPSTNEVVVGGTAEKGVWDTTCTEEDSQKIWTAATDFLPMLKEAKILRPWAGLRPGRSSLRLEKEELEFDGQPMKVVHNYGHGGAGVTLFHGCAQRVKDMVKECLRPEASSSSTHKAAAKSKL</sequence>
<evidence type="ECO:0000256" key="3">
    <source>
        <dbReference type="ARBA" id="ARBA00006730"/>
    </source>
</evidence>
<keyword evidence="4" id="KW-0285">Flavoprotein</keyword>
<dbReference type="RefSeq" id="XP_012943189.1">
    <property type="nucleotide sequence ID" value="XM_013087735.1"/>
</dbReference>
<evidence type="ECO:0000256" key="2">
    <source>
        <dbReference type="ARBA" id="ARBA00004253"/>
    </source>
</evidence>